<evidence type="ECO:0000313" key="2">
    <source>
        <dbReference type="EMBL" id="KAK3774232.1"/>
    </source>
</evidence>
<comment type="caution">
    <text evidence="2">The sequence shown here is derived from an EMBL/GenBank/DDBJ whole genome shotgun (WGS) entry which is preliminary data.</text>
</comment>
<feature type="region of interest" description="Disordered" evidence="1">
    <location>
        <begin position="59"/>
        <end position="80"/>
    </location>
</feature>
<protein>
    <submittedName>
        <fullName evidence="2">Uncharacterized protein</fullName>
    </submittedName>
</protein>
<dbReference type="Proteomes" id="UP001283361">
    <property type="component" value="Unassembled WGS sequence"/>
</dbReference>
<keyword evidence="3" id="KW-1185">Reference proteome</keyword>
<dbReference type="EMBL" id="JAWDGP010003448">
    <property type="protein sequence ID" value="KAK3774232.1"/>
    <property type="molecule type" value="Genomic_DNA"/>
</dbReference>
<dbReference type="AlphaFoldDB" id="A0AAE0ZRW2"/>
<accession>A0AAE0ZRW2</accession>
<name>A0AAE0ZRW2_9GAST</name>
<gene>
    <name evidence="2" type="ORF">RRG08_050739</name>
</gene>
<sequence>MRKTEASVDHRRYDSEGRRFDALLTRNYADDIDYCQVSYDTGASCIICLERVMDGRNSSGRRREEMIDGGIKWMNPQTEV</sequence>
<evidence type="ECO:0000313" key="3">
    <source>
        <dbReference type="Proteomes" id="UP001283361"/>
    </source>
</evidence>
<proteinExistence type="predicted"/>
<organism evidence="2 3">
    <name type="scientific">Elysia crispata</name>
    <name type="common">lettuce slug</name>
    <dbReference type="NCBI Taxonomy" id="231223"/>
    <lineage>
        <taxon>Eukaryota</taxon>
        <taxon>Metazoa</taxon>
        <taxon>Spiralia</taxon>
        <taxon>Lophotrochozoa</taxon>
        <taxon>Mollusca</taxon>
        <taxon>Gastropoda</taxon>
        <taxon>Heterobranchia</taxon>
        <taxon>Euthyneura</taxon>
        <taxon>Panpulmonata</taxon>
        <taxon>Sacoglossa</taxon>
        <taxon>Placobranchoidea</taxon>
        <taxon>Plakobranchidae</taxon>
        <taxon>Elysia</taxon>
    </lineage>
</organism>
<reference evidence="2" key="1">
    <citation type="journal article" date="2023" name="G3 (Bethesda)">
        <title>A reference genome for the long-term kleptoplast-retaining sea slug Elysia crispata morphotype clarki.</title>
        <authorList>
            <person name="Eastman K.E."/>
            <person name="Pendleton A.L."/>
            <person name="Shaikh M.A."/>
            <person name="Suttiyut T."/>
            <person name="Ogas R."/>
            <person name="Tomko P."/>
            <person name="Gavelis G."/>
            <person name="Widhalm J.R."/>
            <person name="Wisecaver J.H."/>
        </authorList>
    </citation>
    <scope>NUCLEOTIDE SEQUENCE</scope>
    <source>
        <strain evidence="2">ECLA1</strain>
    </source>
</reference>
<evidence type="ECO:0000256" key="1">
    <source>
        <dbReference type="SAM" id="MobiDB-lite"/>
    </source>
</evidence>